<dbReference type="InterPro" id="IPR001731">
    <property type="entry name" value="ALAD"/>
</dbReference>
<keyword evidence="7" id="KW-0627">Porphyrin biosynthesis</keyword>
<evidence type="ECO:0000256" key="5">
    <source>
        <dbReference type="ARBA" id="ARBA00023133"/>
    </source>
</evidence>
<dbReference type="Pfam" id="PF00490">
    <property type="entry name" value="ALAD"/>
    <property type="match status" value="1"/>
</dbReference>
<dbReference type="AlphaFoldDB" id="A0A382DBR6"/>
<comment type="pathway">
    <text evidence="1">Porphyrin-containing compound metabolism; protoporphyrin-IX biosynthesis; coproporphyrinogen-III from 5-aminolevulinate: step 1/4.</text>
</comment>
<dbReference type="InterPro" id="IPR013785">
    <property type="entry name" value="Aldolase_TIM"/>
</dbReference>
<dbReference type="SUPFAM" id="SSF51569">
    <property type="entry name" value="Aldolase"/>
    <property type="match status" value="1"/>
</dbReference>
<evidence type="ECO:0000256" key="3">
    <source>
        <dbReference type="ARBA" id="ARBA00012053"/>
    </source>
</evidence>
<dbReference type="GO" id="GO:0006782">
    <property type="term" value="P:protoporphyrinogen IX biosynthetic process"/>
    <property type="evidence" value="ECO:0007669"/>
    <property type="project" value="UniProtKB-UniPathway"/>
</dbReference>
<keyword evidence="5" id="KW-0350">Heme biosynthesis</keyword>
<dbReference type="GO" id="GO:0008270">
    <property type="term" value="F:zinc ion binding"/>
    <property type="evidence" value="ECO:0007669"/>
    <property type="project" value="TreeGrafter"/>
</dbReference>
<dbReference type="GO" id="GO:0005829">
    <property type="term" value="C:cytosol"/>
    <property type="evidence" value="ECO:0007669"/>
    <property type="project" value="TreeGrafter"/>
</dbReference>
<protein>
    <recommendedName>
        <fullName evidence="4">Delta-aminolevulinic acid dehydratase</fullName>
        <ecNumber evidence="3">4.2.1.24</ecNumber>
    </recommendedName>
    <alternativeName>
        <fullName evidence="8">Porphobilinogen synthase</fullName>
    </alternativeName>
</protein>
<dbReference type="InterPro" id="IPR030656">
    <property type="entry name" value="ALAD_AS"/>
</dbReference>
<evidence type="ECO:0000256" key="1">
    <source>
        <dbReference type="ARBA" id="ARBA00004694"/>
    </source>
</evidence>
<dbReference type="PRINTS" id="PR00144">
    <property type="entry name" value="DALDHYDRTASE"/>
</dbReference>
<evidence type="ECO:0000256" key="4">
    <source>
        <dbReference type="ARBA" id="ARBA00020771"/>
    </source>
</evidence>
<gene>
    <name evidence="10" type="ORF">METZ01_LOCUS187941</name>
</gene>
<sequence length="323" mass="35373">MDLVYRPRRLRRTAAVRALVRETTLHPNDLIYPLFVKEGEGLREPIESMPGQFRLSVDEVVAECLEVWDLGIPAVNLFGYCDKKDALGTEAFNPDGLIQRAVGAVKDAVPEICVQTDVALDPYTTHGHDGLVVDDEVVNDESVEVLCQQAVSHADAGVDWVAPSDMMDGRIGAIRDALDAEGHTDVGILAYSAKYASCFYGPFRGALESTPSKMDKKTYQMAPENVREAIREVQLDVEEGADVVMVKPALAYLDVISVVRDEVDVPVAAYNVSGEYGMILAASEKGWVDRDKAMMECLLAIKRAGADMILTYFAKDAARLLSD</sequence>
<dbReference type="UniPathway" id="UPA00251">
    <property type="reaction ID" value="UER00318"/>
</dbReference>
<keyword evidence="6" id="KW-0456">Lyase</keyword>
<dbReference type="PIRSF" id="PIRSF001415">
    <property type="entry name" value="Porphbilin_synth"/>
    <property type="match status" value="1"/>
</dbReference>
<organism evidence="10">
    <name type="scientific">marine metagenome</name>
    <dbReference type="NCBI Taxonomy" id="408172"/>
    <lineage>
        <taxon>unclassified sequences</taxon>
        <taxon>metagenomes</taxon>
        <taxon>ecological metagenomes</taxon>
    </lineage>
</organism>
<dbReference type="PANTHER" id="PTHR11458">
    <property type="entry name" value="DELTA-AMINOLEVULINIC ACID DEHYDRATASE"/>
    <property type="match status" value="1"/>
</dbReference>
<dbReference type="CDD" id="cd04823">
    <property type="entry name" value="ALAD_PBGS_aspartate_rich"/>
    <property type="match status" value="1"/>
</dbReference>
<evidence type="ECO:0000256" key="2">
    <source>
        <dbReference type="ARBA" id="ARBA00008055"/>
    </source>
</evidence>
<dbReference type="EC" id="4.2.1.24" evidence="3"/>
<evidence type="ECO:0000313" key="10">
    <source>
        <dbReference type="EMBL" id="SVB35087.1"/>
    </source>
</evidence>
<dbReference type="EMBL" id="UINC01038286">
    <property type="protein sequence ID" value="SVB35087.1"/>
    <property type="molecule type" value="Genomic_DNA"/>
</dbReference>
<comment type="catalytic activity">
    <reaction evidence="9">
        <text>2 5-aminolevulinate = porphobilinogen + 2 H2O + H(+)</text>
        <dbReference type="Rhea" id="RHEA:24064"/>
        <dbReference type="ChEBI" id="CHEBI:15377"/>
        <dbReference type="ChEBI" id="CHEBI:15378"/>
        <dbReference type="ChEBI" id="CHEBI:58126"/>
        <dbReference type="ChEBI" id="CHEBI:356416"/>
        <dbReference type="EC" id="4.2.1.24"/>
    </reaction>
</comment>
<dbReference type="NCBIfam" id="NF006762">
    <property type="entry name" value="PRK09283.1"/>
    <property type="match status" value="1"/>
</dbReference>
<dbReference type="SMART" id="SM01004">
    <property type="entry name" value="ALAD"/>
    <property type="match status" value="1"/>
</dbReference>
<accession>A0A382DBR6</accession>
<dbReference type="PANTHER" id="PTHR11458:SF0">
    <property type="entry name" value="DELTA-AMINOLEVULINIC ACID DEHYDRATASE"/>
    <property type="match status" value="1"/>
</dbReference>
<proteinExistence type="inferred from homology"/>
<dbReference type="FunFam" id="3.20.20.70:FF:000019">
    <property type="entry name" value="Delta-aminolevulinic acid dehydratase"/>
    <property type="match status" value="1"/>
</dbReference>
<dbReference type="GO" id="GO:0004655">
    <property type="term" value="F:porphobilinogen synthase activity"/>
    <property type="evidence" value="ECO:0007669"/>
    <property type="project" value="UniProtKB-EC"/>
</dbReference>
<evidence type="ECO:0000256" key="7">
    <source>
        <dbReference type="ARBA" id="ARBA00023244"/>
    </source>
</evidence>
<comment type="similarity">
    <text evidence="2">Belongs to the ALAD family.</text>
</comment>
<name>A0A382DBR6_9ZZZZ</name>
<evidence type="ECO:0000256" key="9">
    <source>
        <dbReference type="ARBA" id="ARBA00047651"/>
    </source>
</evidence>
<evidence type="ECO:0000256" key="8">
    <source>
        <dbReference type="ARBA" id="ARBA00032837"/>
    </source>
</evidence>
<evidence type="ECO:0000256" key="6">
    <source>
        <dbReference type="ARBA" id="ARBA00023239"/>
    </source>
</evidence>
<dbReference type="PROSITE" id="PS00169">
    <property type="entry name" value="D_ALA_DEHYDRATASE"/>
    <property type="match status" value="1"/>
</dbReference>
<reference evidence="10" key="1">
    <citation type="submission" date="2018-05" db="EMBL/GenBank/DDBJ databases">
        <authorList>
            <person name="Lanie J.A."/>
            <person name="Ng W.-L."/>
            <person name="Kazmierczak K.M."/>
            <person name="Andrzejewski T.M."/>
            <person name="Davidsen T.M."/>
            <person name="Wayne K.J."/>
            <person name="Tettelin H."/>
            <person name="Glass J.I."/>
            <person name="Rusch D."/>
            <person name="Podicherti R."/>
            <person name="Tsui H.-C.T."/>
            <person name="Winkler M.E."/>
        </authorList>
    </citation>
    <scope>NUCLEOTIDE SEQUENCE</scope>
</reference>
<dbReference type="Gene3D" id="3.20.20.70">
    <property type="entry name" value="Aldolase class I"/>
    <property type="match status" value="1"/>
</dbReference>